<dbReference type="Proteomes" id="UP000499080">
    <property type="component" value="Unassembled WGS sequence"/>
</dbReference>
<sequence>MTRPYRTTAKQALNIFSGIPPLHLTAKMEFLKFQIWTCRTGGLIDNIEIPKLDLFVKLSDIPLDIRVLNIRDRIEKNKYKVYKDASKIDSGVGFSVCILKARAFLS</sequence>
<comment type="caution">
    <text evidence="1">The sequence shown here is derived from an EMBL/GenBank/DDBJ whole genome shotgun (WGS) entry which is preliminary data.</text>
</comment>
<organism evidence="1 2">
    <name type="scientific">Araneus ventricosus</name>
    <name type="common">Orbweaver spider</name>
    <name type="synonym">Epeira ventricosa</name>
    <dbReference type="NCBI Taxonomy" id="182803"/>
    <lineage>
        <taxon>Eukaryota</taxon>
        <taxon>Metazoa</taxon>
        <taxon>Ecdysozoa</taxon>
        <taxon>Arthropoda</taxon>
        <taxon>Chelicerata</taxon>
        <taxon>Arachnida</taxon>
        <taxon>Araneae</taxon>
        <taxon>Araneomorphae</taxon>
        <taxon>Entelegynae</taxon>
        <taxon>Araneoidea</taxon>
        <taxon>Araneidae</taxon>
        <taxon>Araneus</taxon>
    </lineage>
</organism>
<evidence type="ECO:0000313" key="1">
    <source>
        <dbReference type="EMBL" id="GBL92009.1"/>
    </source>
</evidence>
<proteinExistence type="predicted"/>
<accession>A0A4Y2BK71</accession>
<keyword evidence="2" id="KW-1185">Reference proteome</keyword>
<dbReference type="OrthoDB" id="411823at2759"/>
<dbReference type="AlphaFoldDB" id="A0A4Y2BK71"/>
<dbReference type="EMBL" id="BGPR01083592">
    <property type="protein sequence ID" value="GBL92009.1"/>
    <property type="molecule type" value="Genomic_DNA"/>
</dbReference>
<reference evidence="1 2" key="1">
    <citation type="journal article" date="2019" name="Sci. Rep.">
        <title>Orb-weaving spider Araneus ventricosus genome elucidates the spidroin gene catalogue.</title>
        <authorList>
            <person name="Kono N."/>
            <person name="Nakamura H."/>
            <person name="Ohtoshi R."/>
            <person name="Moran D.A.P."/>
            <person name="Shinohara A."/>
            <person name="Yoshida Y."/>
            <person name="Fujiwara M."/>
            <person name="Mori M."/>
            <person name="Tomita M."/>
            <person name="Arakawa K."/>
        </authorList>
    </citation>
    <scope>NUCLEOTIDE SEQUENCE [LARGE SCALE GENOMIC DNA]</scope>
</reference>
<evidence type="ECO:0000313" key="2">
    <source>
        <dbReference type="Proteomes" id="UP000499080"/>
    </source>
</evidence>
<name>A0A4Y2BK71_ARAVE</name>
<gene>
    <name evidence="1" type="ORF">AVEN_210170_1</name>
</gene>
<protein>
    <submittedName>
        <fullName evidence="1">Uncharacterized protein</fullName>
    </submittedName>
</protein>